<accession>A0A8S5SSX2</accession>
<proteinExistence type="predicted"/>
<evidence type="ECO:0000313" key="1">
    <source>
        <dbReference type="EMBL" id="DAF54149.1"/>
    </source>
</evidence>
<protein>
    <submittedName>
        <fullName evidence="1">Uncharacterized protein</fullName>
    </submittedName>
</protein>
<organism evidence="1">
    <name type="scientific">Phage sp. ctcqm2</name>
    <dbReference type="NCBI Taxonomy" id="2828007"/>
    <lineage>
        <taxon>Viruses</taxon>
    </lineage>
</organism>
<reference evidence="1" key="1">
    <citation type="journal article" date="2021" name="Proc. Natl. Acad. Sci. U.S.A.">
        <title>A Catalog of Tens of Thousands of Viruses from Human Metagenomes Reveals Hidden Associations with Chronic Diseases.</title>
        <authorList>
            <person name="Tisza M.J."/>
            <person name="Buck C.B."/>
        </authorList>
    </citation>
    <scope>NUCLEOTIDE SEQUENCE</scope>
    <source>
        <strain evidence="1">Ctcqm2</strain>
    </source>
</reference>
<sequence length="70" mass="7786">MGPCAVLPVDNGRLIHVDFLGNPVVGHSSLRLNASEVFRKTQNFPPFYPSGACDRKAQYAKIEQRKEVNT</sequence>
<dbReference type="EMBL" id="BK032673">
    <property type="protein sequence ID" value="DAF54149.1"/>
    <property type="molecule type" value="Genomic_DNA"/>
</dbReference>
<name>A0A8S5SSX2_9VIRU</name>